<evidence type="ECO:0008006" key="5">
    <source>
        <dbReference type="Google" id="ProtNLM"/>
    </source>
</evidence>
<feature type="signal peptide" evidence="2">
    <location>
        <begin position="1"/>
        <end position="22"/>
    </location>
</feature>
<dbReference type="AlphaFoldDB" id="A0A516SBE5"/>
<keyword evidence="4" id="KW-1185">Reference proteome</keyword>
<accession>A0A516SBE5</accession>
<gene>
    <name evidence="3" type="ORF">FNU76_03375</name>
</gene>
<protein>
    <recommendedName>
        <fullName evidence="5">DUF3300 domain-containing protein</fullName>
    </recommendedName>
</protein>
<dbReference type="Proteomes" id="UP000317550">
    <property type="component" value="Chromosome"/>
</dbReference>
<sequence length="151" mass="17183">MPRISLFAALALIASTIPPAAAADVGVSIHVGDPSFYGRIDIGDVPPPRVIYTRPVIVETQTVRVVEQPLYLRVPPGHAKKWRHYCGRYDACGRQVYFVQDSWYRDTYVPHYRRQHGHPGDEDKHRGKSKKHEGKHKHGHGHGHGHDRHHD</sequence>
<reference evidence="4" key="1">
    <citation type="submission" date="2019-07" db="EMBL/GenBank/DDBJ databases">
        <title>Chitinimonas sp. nov., isolated from Ny-Alesund, arctica soil.</title>
        <authorList>
            <person name="Xu Q."/>
            <person name="Peng F."/>
        </authorList>
    </citation>
    <scope>NUCLEOTIDE SEQUENCE [LARGE SCALE GENOMIC DNA]</scope>
    <source>
        <strain evidence="4">R3-44</strain>
    </source>
</reference>
<feature type="compositionally biased region" description="Basic residues" evidence="1">
    <location>
        <begin position="126"/>
        <end position="151"/>
    </location>
</feature>
<dbReference type="OrthoDB" id="8536851at2"/>
<dbReference type="RefSeq" id="WP_143856397.1">
    <property type="nucleotide sequence ID" value="NZ_CP041730.1"/>
</dbReference>
<dbReference type="EMBL" id="CP041730">
    <property type="protein sequence ID" value="QDQ25472.1"/>
    <property type="molecule type" value="Genomic_DNA"/>
</dbReference>
<feature type="region of interest" description="Disordered" evidence="1">
    <location>
        <begin position="113"/>
        <end position="151"/>
    </location>
</feature>
<keyword evidence="2" id="KW-0732">Signal</keyword>
<evidence type="ECO:0000313" key="3">
    <source>
        <dbReference type="EMBL" id="QDQ25472.1"/>
    </source>
</evidence>
<organism evidence="3 4">
    <name type="scientific">Chitinimonas arctica</name>
    <dbReference type="NCBI Taxonomy" id="2594795"/>
    <lineage>
        <taxon>Bacteria</taxon>
        <taxon>Pseudomonadati</taxon>
        <taxon>Pseudomonadota</taxon>
        <taxon>Betaproteobacteria</taxon>
        <taxon>Neisseriales</taxon>
        <taxon>Chitinibacteraceae</taxon>
        <taxon>Chitinimonas</taxon>
    </lineage>
</organism>
<dbReference type="KEGG" id="cari:FNU76_03375"/>
<evidence type="ECO:0000313" key="4">
    <source>
        <dbReference type="Proteomes" id="UP000317550"/>
    </source>
</evidence>
<evidence type="ECO:0000256" key="1">
    <source>
        <dbReference type="SAM" id="MobiDB-lite"/>
    </source>
</evidence>
<feature type="chain" id="PRO_5027685126" description="DUF3300 domain-containing protein" evidence="2">
    <location>
        <begin position="23"/>
        <end position="151"/>
    </location>
</feature>
<name>A0A516SBE5_9NEIS</name>
<proteinExistence type="predicted"/>
<evidence type="ECO:0000256" key="2">
    <source>
        <dbReference type="SAM" id="SignalP"/>
    </source>
</evidence>